<feature type="compositionally biased region" description="Basic and acidic residues" evidence="1">
    <location>
        <begin position="72"/>
        <end position="102"/>
    </location>
</feature>
<dbReference type="InParanoid" id="A0A0C2ZMY6"/>
<reference evidence="2 3" key="1">
    <citation type="submission" date="2014-04" db="EMBL/GenBank/DDBJ databases">
        <authorList>
            <consortium name="DOE Joint Genome Institute"/>
            <person name="Kuo A."/>
            <person name="Kohler A."/>
            <person name="Nagy L.G."/>
            <person name="Floudas D."/>
            <person name="Copeland A."/>
            <person name="Barry K.W."/>
            <person name="Cichocki N."/>
            <person name="Veneault-Fourrey C."/>
            <person name="LaButti K."/>
            <person name="Lindquist E.A."/>
            <person name="Lipzen A."/>
            <person name="Lundell T."/>
            <person name="Morin E."/>
            <person name="Murat C."/>
            <person name="Sun H."/>
            <person name="Tunlid A."/>
            <person name="Henrissat B."/>
            <person name="Grigoriev I.V."/>
            <person name="Hibbett D.S."/>
            <person name="Martin F."/>
            <person name="Nordberg H.P."/>
            <person name="Cantor M.N."/>
            <person name="Hua S.X."/>
        </authorList>
    </citation>
    <scope>NUCLEOTIDE SEQUENCE [LARGE SCALE GENOMIC DNA]</scope>
    <source>
        <strain evidence="2 3">Foug A</strain>
    </source>
</reference>
<feature type="compositionally biased region" description="Polar residues" evidence="1">
    <location>
        <begin position="56"/>
        <end position="71"/>
    </location>
</feature>
<sequence length="258" mass="28928">MAIAGTGRSSVSRDATLVELQPDLDSLAQDNKDVGVRGTPASYRSPFPPQPCNGPEMTQRTLVGTPTQMSRPSHDKECTGASWRRDTMERPPSSRETVDAVREAVPSSAPANDVTVTSAHADQASKRGKTRRERPGTERGVSSRLHHGEDAPFRNTCARSKSVEPPPVTKVSTRGDIARDNGRKAAQREVRSGEKEGSWMVYLRSTIREMSTREQTQYHLRDWSQTCSWIRNWHQDRDRHRRVNLPPLLFASRTTTKE</sequence>
<gene>
    <name evidence="2" type="ORF">SCLCIDRAFT_11448</name>
</gene>
<reference evidence="3" key="2">
    <citation type="submission" date="2015-01" db="EMBL/GenBank/DDBJ databases">
        <title>Evolutionary Origins and Diversification of the Mycorrhizal Mutualists.</title>
        <authorList>
            <consortium name="DOE Joint Genome Institute"/>
            <consortium name="Mycorrhizal Genomics Consortium"/>
            <person name="Kohler A."/>
            <person name="Kuo A."/>
            <person name="Nagy L.G."/>
            <person name="Floudas D."/>
            <person name="Copeland A."/>
            <person name="Barry K.W."/>
            <person name="Cichocki N."/>
            <person name="Veneault-Fourrey C."/>
            <person name="LaButti K."/>
            <person name="Lindquist E.A."/>
            <person name="Lipzen A."/>
            <person name="Lundell T."/>
            <person name="Morin E."/>
            <person name="Murat C."/>
            <person name="Riley R."/>
            <person name="Ohm R."/>
            <person name="Sun H."/>
            <person name="Tunlid A."/>
            <person name="Henrissat B."/>
            <person name="Grigoriev I.V."/>
            <person name="Hibbett D.S."/>
            <person name="Martin F."/>
        </authorList>
    </citation>
    <scope>NUCLEOTIDE SEQUENCE [LARGE SCALE GENOMIC DNA]</scope>
    <source>
        <strain evidence="3">Foug A</strain>
    </source>
</reference>
<evidence type="ECO:0000313" key="2">
    <source>
        <dbReference type="EMBL" id="KIM53997.1"/>
    </source>
</evidence>
<dbReference type="AlphaFoldDB" id="A0A0C2ZMY6"/>
<name>A0A0C2ZMY6_9AGAM</name>
<accession>A0A0C2ZMY6</accession>
<evidence type="ECO:0000313" key="3">
    <source>
        <dbReference type="Proteomes" id="UP000053989"/>
    </source>
</evidence>
<dbReference type="EMBL" id="KN822165">
    <property type="protein sequence ID" value="KIM53997.1"/>
    <property type="molecule type" value="Genomic_DNA"/>
</dbReference>
<protein>
    <submittedName>
        <fullName evidence="2">Uncharacterized protein</fullName>
    </submittedName>
</protein>
<dbReference type="Proteomes" id="UP000053989">
    <property type="component" value="Unassembled WGS sequence"/>
</dbReference>
<proteinExistence type="predicted"/>
<evidence type="ECO:0000256" key="1">
    <source>
        <dbReference type="SAM" id="MobiDB-lite"/>
    </source>
</evidence>
<feature type="region of interest" description="Disordered" evidence="1">
    <location>
        <begin position="22"/>
        <end position="174"/>
    </location>
</feature>
<keyword evidence="3" id="KW-1185">Reference proteome</keyword>
<dbReference type="HOGENOM" id="CLU_1078330_0_0_1"/>
<organism evidence="2 3">
    <name type="scientific">Scleroderma citrinum Foug A</name>
    <dbReference type="NCBI Taxonomy" id="1036808"/>
    <lineage>
        <taxon>Eukaryota</taxon>
        <taxon>Fungi</taxon>
        <taxon>Dikarya</taxon>
        <taxon>Basidiomycota</taxon>
        <taxon>Agaricomycotina</taxon>
        <taxon>Agaricomycetes</taxon>
        <taxon>Agaricomycetidae</taxon>
        <taxon>Boletales</taxon>
        <taxon>Sclerodermatineae</taxon>
        <taxon>Sclerodermataceae</taxon>
        <taxon>Scleroderma</taxon>
    </lineage>
</organism>